<protein>
    <submittedName>
        <fullName evidence="3">Uncharacterized protein</fullName>
    </submittedName>
</protein>
<proteinExistence type="predicted"/>
<keyword evidence="4" id="KW-1185">Reference proteome</keyword>
<name>A0ABR3I702_LOXSC</name>
<feature type="region of interest" description="Disordered" evidence="1">
    <location>
        <begin position="140"/>
        <end position="184"/>
    </location>
</feature>
<comment type="caution">
    <text evidence="3">The sequence shown here is derived from an EMBL/GenBank/DDBJ whole genome shotgun (WGS) entry which is preliminary data.</text>
</comment>
<dbReference type="Proteomes" id="UP001549920">
    <property type="component" value="Unassembled WGS sequence"/>
</dbReference>
<feature type="compositionally biased region" description="Basic residues" evidence="1">
    <location>
        <begin position="154"/>
        <end position="172"/>
    </location>
</feature>
<organism evidence="3 4">
    <name type="scientific">Loxostege sticticalis</name>
    <name type="common">Beet webworm moth</name>
    <dbReference type="NCBI Taxonomy" id="481309"/>
    <lineage>
        <taxon>Eukaryota</taxon>
        <taxon>Metazoa</taxon>
        <taxon>Ecdysozoa</taxon>
        <taxon>Arthropoda</taxon>
        <taxon>Hexapoda</taxon>
        <taxon>Insecta</taxon>
        <taxon>Pterygota</taxon>
        <taxon>Neoptera</taxon>
        <taxon>Endopterygota</taxon>
        <taxon>Lepidoptera</taxon>
        <taxon>Glossata</taxon>
        <taxon>Ditrysia</taxon>
        <taxon>Pyraloidea</taxon>
        <taxon>Crambidae</taxon>
        <taxon>Pyraustinae</taxon>
        <taxon>Loxostege</taxon>
    </lineage>
</organism>
<reference evidence="3 4" key="1">
    <citation type="submission" date="2024-06" db="EMBL/GenBank/DDBJ databases">
        <title>A chromosome-level genome assembly of beet webworm, Loxostege sticticalis.</title>
        <authorList>
            <person name="Zhang Y."/>
        </authorList>
    </citation>
    <scope>NUCLEOTIDE SEQUENCE [LARGE SCALE GENOMIC DNA]</scope>
    <source>
        <strain evidence="3">AQ026</strain>
        <tissue evidence="3">Whole body</tissue>
    </source>
</reference>
<gene>
    <name evidence="3" type="ORF">ABMA27_015264</name>
</gene>
<dbReference type="EMBL" id="JBEUOH010000007">
    <property type="protein sequence ID" value="KAL0892040.1"/>
    <property type="molecule type" value="Genomic_DNA"/>
</dbReference>
<evidence type="ECO:0000313" key="3">
    <source>
        <dbReference type="EMBL" id="KAL0892040.1"/>
    </source>
</evidence>
<evidence type="ECO:0000256" key="1">
    <source>
        <dbReference type="SAM" id="MobiDB-lite"/>
    </source>
</evidence>
<evidence type="ECO:0000256" key="2">
    <source>
        <dbReference type="SAM" id="SignalP"/>
    </source>
</evidence>
<feature type="compositionally biased region" description="Basic and acidic residues" evidence="1">
    <location>
        <begin position="173"/>
        <end position="184"/>
    </location>
</feature>
<feature type="chain" id="PRO_5045031768" evidence="2">
    <location>
        <begin position="17"/>
        <end position="184"/>
    </location>
</feature>
<sequence>MLQLLVLGCILALGVAEPDVEPAAAANPVFVHHDEHERFDHGRDHERDHGHDHHHSRKAHISEEILNKQHKIIEHVYSPDYYEPTIVLDYRYLKSGGRDYTRGPGGQILILPHHVKSPDHKEHKDYDALIEFLRLKALAQREGQRQRHEDEAHHGHHHDHHGHGPKLGARHGLHLDHSHEDSWH</sequence>
<dbReference type="EMBL" id="JBEUOH010000007">
    <property type="protein sequence ID" value="KAL0892039.1"/>
    <property type="molecule type" value="Genomic_DNA"/>
</dbReference>
<keyword evidence="2" id="KW-0732">Signal</keyword>
<feature type="compositionally biased region" description="Basic and acidic residues" evidence="1">
    <location>
        <begin position="142"/>
        <end position="153"/>
    </location>
</feature>
<evidence type="ECO:0000313" key="4">
    <source>
        <dbReference type="Proteomes" id="UP001549920"/>
    </source>
</evidence>
<accession>A0ABR3I702</accession>
<feature type="signal peptide" evidence="2">
    <location>
        <begin position="1"/>
        <end position="16"/>
    </location>
</feature>